<evidence type="ECO:0000256" key="2">
    <source>
        <dbReference type="ARBA" id="ARBA00022475"/>
    </source>
</evidence>
<keyword evidence="2" id="KW-1003">Cell membrane</keyword>
<dbReference type="PANTHER" id="PTHR42770:SF16">
    <property type="entry name" value="AMINO ACID PERMEASE"/>
    <property type="match status" value="1"/>
</dbReference>
<gene>
    <name evidence="8" type="ORF">GCM10009827_104900</name>
</gene>
<dbReference type="Proteomes" id="UP001501470">
    <property type="component" value="Unassembled WGS sequence"/>
</dbReference>
<name>A0ABP4NX76_9ACTN</name>
<dbReference type="Pfam" id="PF13520">
    <property type="entry name" value="AA_permease_2"/>
    <property type="match status" value="1"/>
</dbReference>
<evidence type="ECO:0000256" key="5">
    <source>
        <dbReference type="ARBA" id="ARBA00023136"/>
    </source>
</evidence>
<evidence type="ECO:0008006" key="10">
    <source>
        <dbReference type="Google" id="ProtNLM"/>
    </source>
</evidence>
<feature type="transmembrane region" description="Helical" evidence="7">
    <location>
        <begin position="53"/>
        <end position="73"/>
    </location>
</feature>
<organism evidence="8 9">
    <name type="scientific">Dactylosporangium maewongense</name>
    <dbReference type="NCBI Taxonomy" id="634393"/>
    <lineage>
        <taxon>Bacteria</taxon>
        <taxon>Bacillati</taxon>
        <taxon>Actinomycetota</taxon>
        <taxon>Actinomycetes</taxon>
        <taxon>Micromonosporales</taxon>
        <taxon>Micromonosporaceae</taxon>
        <taxon>Dactylosporangium</taxon>
    </lineage>
</organism>
<proteinExistence type="predicted"/>
<keyword evidence="4 7" id="KW-1133">Transmembrane helix</keyword>
<keyword evidence="5 7" id="KW-0472">Membrane</keyword>
<evidence type="ECO:0000256" key="3">
    <source>
        <dbReference type="ARBA" id="ARBA00022692"/>
    </source>
</evidence>
<comment type="caution">
    <text evidence="8">The sequence shown here is derived from an EMBL/GenBank/DDBJ whole genome shotgun (WGS) entry which is preliminary data.</text>
</comment>
<keyword evidence="9" id="KW-1185">Reference proteome</keyword>
<evidence type="ECO:0000256" key="4">
    <source>
        <dbReference type="ARBA" id="ARBA00022989"/>
    </source>
</evidence>
<feature type="compositionally biased region" description="Basic and acidic residues" evidence="6">
    <location>
        <begin position="253"/>
        <end position="264"/>
    </location>
</feature>
<dbReference type="InterPro" id="IPR050367">
    <property type="entry name" value="APC_superfamily"/>
</dbReference>
<dbReference type="PANTHER" id="PTHR42770">
    <property type="entry name" value="AMINO ACID TRANSPORTER-RELATED"/>
    <property type="match status" value="1"/>
</dbReference>
<feature type="transmembrane region" description="Helical" evidence="7">
    <location>
        <begin position="12"/>
        <end position="33"/>
    </location>
</feature>
<evidence type="ECO:0000256" key="6">
    <source>
        <dbReference type="SAM" id="MobiDB-lite"/>
    </source>
</evidence>
<feature type="transmembrane region" description="Helical" evidence="7">
    <location>
        <begin position="205"/>
        <end position="229"/>
    </location>
</feature>
<keyword evidence="3 7" id="KW-0812">Transmembrane</keyword>
<dbReference type="InterPro" id="IPR002293">
    <property type="entry name" value="AA/rel_permease1"/>
</dbReference>
<evidence type="ECO:0000256" key="1">
    <source>
        <dbReference type="ARBA" id="ARBA00004651"/>
    </source>
</evidence>
<feature type="transmembrane region" description="Helical" evidence="7">
    <location>
        <begin position="139"/>
        <end position="167"/>
    </location>
</feature>
<feature type="transmembrane region" description="Helical" evidence="7">
    <location>
        <begin position="94"/>
        <end position="115"/>
    </location>
</feature>
<comment type="subcellular location">
    <subcellularLocation>
        <location evidence="1">Cell membrane</location>
        <topology evidence="1">Multi-pass membrane protein</topology>
    </subcellularLocation>
</comment>
<protein>
    <recommendedName>
        <fullName evidence="10">Amino acid permease</fullName>
    </recommendedName>
</protein>
<evidence type="ECO:0000256" key="7">
    <source>
        <dbReference type="SAM" id="Phobius"/>
    </source>
</evidence>
<feature type="transmembrane region" description="Helical" evidence="7">
    <location>
        <begin position="179"/>
        <end position="199"/>
    </location>
</feature>
<sequence length="264" mass="27005">MIAVAGVLNVALNTWIVAVVLCAELGTIGAFVLAAFTHPAPGGVTVAPMTAGAVWHGGFGGVLTFAVAAFVGFETAPVFSEEAKHPRSVMRATVGVLAFLLAFYCVAAWAIPVAVGADRVVAVAGDPESGLPFVVLDRAYGWGLSLLASMLLVTSVLTAMLSFHGTVARYVYAMARERVLPGWLAVVGTAARAGAPVGGSLTQSAVALAVLAVVAVTGADPIGVLFTWLEGPCRARHGGRAGRAAVGPRRCGARRDPPRPARPR</sequence>
<dbReference type="EMBL" id="BAAAQD010000037">
    <property type="protein sequence ID" value="GAA1566258.1"/>
    <property type="molecule type" value="Genomic_DNA"/>
</dbReference>
<dbReference type="Gene3D" id="1.20.1740.10">
    <property type="entry name" value="Amino acid/polyamine transporter I"/>
    <property type="match status" value="1"/>
</dbReference>
<evidence type="ECO:0000313" key="9">
    <source>
        <dbReference type="Proteomes" id="UP001501470"/>
    </source>
</evidence>
<accession>A0ABP4NX76</accession>
<reference evidence="9" key="1">
    <citation type="journal article" date="2019" name="Int. J. Syst. Evol. Microbiol.">
        <title>The Global Catalogue of Microorganisms (GCM) 10K type strain sequencing project: providing services to taxonomists for standard genome sequencing and annotation.</title>
        <authorList>
            <consortium name="The Broad Institute Genomics Platform"/>
            <consortium name="The Broad Institute Genome Sequencing Center for Infectious Disease"/>
            <person name="Wu L."/>
            <person name="Ma J."/>
        </authorList>
    </citation>
    <scope>NUCLEOTIDE SEQUENCE [LARGE SCALE GENOMIC DNA]</scope>
    <source>
        <strain evidence="9">JCM 15933</strain>
    </source>
</reference>
<evidence type="ECO:0000313" key="8">
    <source>
        <dbReference type="EMBL" id="GAA1566258.1"/>
    </source>
</evidence>
<feature type="region of interest" description="Disordered" evidence="6">
    <location>
        <begin position="238"/>
        <end position="264"/>
    </location>
</feature>